<dbReference type="Gene3D" id="3.30.70.980">
    <property type="match status" value="2"/>
</dbReference>
<dbReference type="Pfam" id="PF20772">
    <property type="entry name" value="TACO1_YebC_N"/>
    <property type="match status" value="1"/>
</dbReference>
<dbReference type="InterPro" id="IPR002876">
    <property type="entry name" value="Transcrip_reg_TACO1-like"/>
</dbReference>
<name>A0A1J5HZA4_9BACT</name>
<dbReference type="InterPro" id="IPR026564">
    <property type="entry name" value="Transcrip_reg_TACO1-like_dom3"/>
</dbReference>
<dbReference type="InterPro" id="IPR049083">
    <property type="entry name" value="TACO1_YebC_N"/>
</dbReference>
<evidence type="ECO:0000256" key="1">
    <source>
        <dbReference type="ARBA" id="ARBA00008724"/>
    </source>
</evidence>
<dbReference type="EMBL" id="MNZO01000027">
    <property type="protein sequence ID" value="OIP87154.1"/>
    <property type="molecule type" value="Genomic_DNA"/>
</dbReference>
<evidence type="ECO:0000313" key="7">
    <source>
        <dbReference type="EMBL" id="OIP87154.1"/>
    </source>
</evidence>
<evidence type="ECO:0000256" key="2">
    <source>
        <dbReference type="ARBA" id="ARBA00023015"/>
    </source>
</evidence>
<sequence length="227" mass="25549">MSGHSKWSNIKNRKGAVDKKRSEVFTRASKNIMTALRSGGGVALKTAIDQAKEVNMPRENIERLQNRYETRKVNLLYCRFEGYGPFLVPLVIEVETDNKNRTLGEIKLLFRDIGGSLGGEGSVDYLFDRLGEIEISRDLTDDELLNLIDFGLLDIEDKIVSCGVENLTKLGNKLKEMGVEIISGEIVMRCKQPTKLNSEDEVSKVMDLIDALEEHDDVVNVYSGFKF</sequence>
<dbReference type="GO" id="GO:0005737">
    <property type="term" value="C:cytoplasm"/>
    <property type="evidence" value="ECO:0007669"/>
    <property type="project" value="UniProtKB-SubCell"/>
</dbReference>
<dbReference type="InterPro" id="IPR029072">
    <property type="entry name" value="YebC-like"/>
</dbReference>
<comment type="subcellular location">
    <subcellularLocation>
        <location evidence="4">Cytoplasm</location>
    </subcellularLocation>
</comment>
<proteinExistence type="inferred from homology"/>
<keyword evidence="2 4" id="KW-0805">Transcription regulation</keyword>
<keyword evidence="3 4" id="KW-0804">Transcription</keyword>
<gene>
    <name evidence="7" type="ORF">AUK05_01945</name>
</gene>
<evidence type="ECO:0000259" key="6">
    <source>
        <dbReference type="Pfam" id="PF20772"/>
    </source>
</evidence>
<dbReference type="AlphaFoldDB" id="A0A1J5HZA4"/>
<dbReference type="HAMAP" id="MF_00693">
    <property type="entry name" value="Transcrip_reg_TACO1"/>
    <property type="match status" value="1"/>
</dbReference>
<feature type="domain" description="TACO1/YebC-like N-terminal" evidence="6">
    <location>
        <begin position="5"/>
        <end position="64"/>
    </location>
</feature>
<comment type="caution">
    <text evidence="7">The sequence shown here is derived from an EMBL/GenBank/DDBJ whole genome shotgun (WGS) entry which is preliminary data.</text>
</comment>
<keyword evidence="4" id="KW-0963">Cytoplasm</keyword>
<dbReference type="PANTHER" id="PTHR12532:SF0">
    <property type="entry name" value="TRANSLATIONAL ACTIVATOR OF CYTOCHROME C OXIDASE 1"/>
    <property type="match status" value="1"/>
</dbReference>
<dbReference type="InterPro" id="IPR048300">
    <property type="entry name" value="TACO1_YebC-like_2nd/3rd_dom"/>
</dbReference>
<dbReference type="STRING" id="1805376.AUK05_01945"/>
<reference evidence="7 8" key="1">
    <citation type="journal article" date="2016" name="Environ. Microbiol.">
        <title>Genomic resolution of a cold subsurface aquifer community provides metabolic insights for novel microbes adapted to high CO concentrations.</title>
        <authorList>
            <person name="Probst A.J."/>
            <person name="Castelle C.J."/>
            <person name="Singh A."/>
            <person name="Brown C.T."/>
            <person name="Anantharaman K."/>
            <person name="Sharon I."/>
            <person name="Hug L.A."/>
            <person name="Burstein D."/>
            <person name="Emerson J.B."/>
            <person name="Thomas B.C."/>
            <person name="Banfield J.F."/>
        </authorList>
    </citation>
    <scope>NUCLEOTIDE SEQUENCE [LARGE SCALE GENOMIC DNA]</scope>
    <source>
        <strain evidence="7">CG2_30_35_20</strain>
    </source>
</reference>
<comment type="similarity">
    <text evidence="1 4">Belongs to the TACO1 family.</text>
</comment>
<evidence type="ECO:0000259" key="5">
    <source>
        <dbReference type="Pfam" id="PF01709"/>
    </source>
</evidence>
<dbReference type="Pfam" id="PF01709">
    <property type="entry name" value="Transcrip_reg"/>
    <property type="match status" value="1"/>
</dbReference>
<evidence type="ECO:0000256" key="4">
    <source>
        <dbReference type="HAMAP-Rule" id="MF_00693"/>
    </source>
</evidence>
<protein>
    <recommendedName>
        <fullName evidence="4">Probable transcriptional regulatory protein AUK05_01945</fullName>
    </recommendedName>
</protein>
<organism evidence="7 8">
    <name type="scientific">Candidatus Shapirobacteria bacterium CG2_30_35_20</name>
    <dbReference type="NCBI Taxonomy" id="1805376"/>
    <lineage>
        <taxon>Bacteria</taxon>
        <taxon>Candidatus Shapironibacteriota</taxon>
    </lineage>
</organism>
<feature type="domain" description="TACO1/YebC-like second and third" evidence="5">
    <location>
        <begin position="78"/>
        <end position="224"/>
    </location>
</feature>
<dbReference type="Proteomes" id="UP000182344">
    <property type="component" value="Unassembled WGS sequence"/>
</dbReference>
<keyword evidence="4" id="KW-0238">DNA-binding</keyword>
<dbReference type="Gene3D" id="1.10.10.200">
    <property type="match status" value="1"/>
</dbReference>
<dbReference type="PANTHER" id="PTHR12532">
    <property type="entry name" value="TRANSLATIONAL ACTIVATOR OF CYTOCHROME C OXIDASE 1"/>
    <property type="match status" value="1"/>
</dbReference>
<dbReference type="GO" id="GO:0003677">
    <property type="term" value="F:DNA binding"/>
    <property type="evidence" value="ECO:0007669"/>
    <property type="project" value="UniProtKB-UniRule"/>
</dbReference>
<evidence type="ECO:0000313" key="8">
    <source>
        <dbReference type="Proteomes" id="UP000182344"/>
    </source>
</evidence>
<dbReference type="GO" id="GO:0006355">
    <property type="term" value="P:regulation of DNA-templated transcription"/>
    <property type="evidence" value="ECO:0007669"/>
    <property type="project" value="UniProtKB-UniRule"/>
</dbReference>
<dbReference type="InterPro" id="IPR017856">
    <property type="entry name" value="Integrase-like_N"/>
</dbReference>
<accession>A0A1J5HZA4</accession>
<dbReference type="SUPFAM" id="SSF75625">
    <property type="entry name" value="YebC-like"/>
    <property type="match status" value="1"/>
</dbReference>
<evidence type="ECO:0000256" key="3">
    <source>
        <dbReference type="ARBA" id="ARBA00023163"/>
    </source>
</evidence>